<organism evidence="9 10">
    <name type="scientific">Mucilaginibacter paludis DSM 18603</name>
    <dbReference type="NCBI Taxonomy" id="714943"/>
    <lineage>
        <taxon>Bacteria</taxon>
        <taxon>Pseudomonadati</taxon>
        <taxon>Bacteroidota</taxon>
        <taxon>Sphingobacteriia</taxon>
        <taxon>Sphingobacteriales</taxon>
        <taxon>Sphingobacteriaceae</taxon>
        <taxon>Mucilaginibacter</taxon>
    </lineage>
</organism>
<gene>
    <name evidence="9" type="ORF">Mucpa_2628</name>
</gene>
<dbReference type="EMBL" id="CM001403">
    <property type="protein sequence ID" value="EHQ26742.1"/>
    <property type="molecule type" value="Genomic_DNA"/>
</dbReference>
<evidence type="ECO:0000256" key="1">
    <source>
        <dbReference type="ARBA" id="ARBA00004442"/>
    </source>
</evidence>
<evidence type="ECO:0000256" key="4">
    <source>
        <dbReference type="ARBA" id="ARBA00022452"/>
    </source>
</evidence>
<keyword evidence="4" id="KW-1134">Transmembrane beta strand</keyword>
<keyword evidence="3" id="KW-0813">Transport</keyword>
<evidence type="ECO:0000256" key="3">
    <source>
        <dbReference type="ARBA" id="ARBA00022448"/>
    </source>
</evidence>
<dbReference type="STRING" id="714943.Mucpa_2628"/>
<comment type="subcellular location">
    <subcellularLocation>
        <location evidence="1">Cell outer membrane</location>
    </subcellularLocation>
</comment>
<accession>H1Y4F8</accession>
<dbReference type="InterPro" id="IPR051906">
    <property type="entry name" value="TolC-like"/>
</dbReference>
<dbReference type="eggNOG" id="COG1538">
    <property type="taxonomic scope" value="Bacteria"/>
</dbReference>
<keyword evidence="6" id="KW-0472">Membrane</keyword>
<feature type="signal peptide" evidence="8">
    <location>
        <begin position="1"/>
        <end position="24"/>
    </location>
</feature>
<dbReference type="HOGENOM" id="CLU_044987_0_0_10"/>
<proteinExistence type="inferred from homology"/>
<evidence type="ECO:0000256" key="8">
    <source>
        <dbReference type="SAM" id="SignalP"/>
    </source>
</evidence>
<protein>
    <submittedName>
        <fullName evidence="9">Outer membrane efflux protein</fullName>
    </submittedName>
</protein>
<dbReference type="InterPro" id="IPR003423">
    <property type="entry name" value="OMP_efflux"/>
</dbReference>
<reference evidence="9" key="1">
    <citation type="submission" date="2011-09" db="EMBL/GenBank/DDBJ databases">
        <title>The permanent draft genome of Mucilaginibacter paludis DSM 18603.</title>
        <authorList>
            <consortium name="US DOE Joint Genome Institute (JGI-PGF)"/>
            <person name="Lucas S."/>
            <person name="Han J."/>
            <person name="Lapidus A."/>
            <person name="Bruce D."/>
            <person name="Goodwin L."/>
            <person name="Pitluck S."/>
            <person name="Peters L."/>
            <person name="Kyrpides N."/>
            <person name="Mavromatis K."/>
            <person name="Ivanova N."/>
            <person name="Mikhailova N."/>
            <person name="Held B."/>
            <person name="Detter J.C."/>
            <person name="Tapia R."/>
            <person name="Han C."/>
            <person name="Land M."/>
            <person name="Hauser L."/>
            <person name="Markowitz V."/>
            <person name="Cheng J.-F."/>
            <person name="Hugenholtz P."/>
            <person name="Woyke T."/>
            <person name="Wu D."/>
            <person name="Tindall B."/>
            <person name="Brambilla E."/>
            <person name="Klenk H.-P."/>
            <person name="Eisen J.A."/>
        </authorList>
    </citation>
    <scope>NUCLEOTIDE SEQUENCE [LARGE SCALE GENOMIC DNA]</scope>
    <source>
        <strain evidence="9">DSM 18603</strain>
    </source>
</reference>
<dbReference type="GO" id="GO:0015288">
    <property type="term" value="F:porin activity"/>
    <property type="evidence" value="ECO:0007669"/>
    <property type="project" value="TreeGrafter"/>
</dbReference>
<evidence type="ECO:0000256" key="6">
    <source>
        <dbReference type="ARBA" id="ARBA00023136"/>
    </source>
</evidence>
<keyword evidence="8" id="KW-0732">Signal</keyword>
<dbReference type="SUPFAM" id="SSF56954">
    <property type="entry name" value="Outer membrane efflux proteins (OEP)"/>
    <property type="match status" value="1"/>
</dbReference>
<dbReference type="PANTHER" id="PTHR30026:SF20">
    <property type="entry name" value="OUTER MEMBRANE PROTEIN TOLC"/>
    <property type="match status" value="1"/>
</dbReference>
<dbReference type="GO" id="GO:1990281">
    <property type="term" value="C:efflux pump complex"/>
    <property type="evidence" value="ECO:0007669"/>
    <property type="project" value="TreeGrafter"/>
</dbReference>
<evidence type="ECO:0000313" key="10">
    <source>
        <dbReference type="Proteomes" id="UP000002774"/>
    </source>
</evidence>
<keyword evidence="10" id="KW-1185">Reference proteome</keyword>
<keyword evidence="5" id="KW-0812">Transmembrane</keyword>
<dbReference type="GO" id="GO:0015562">
    <property type="term" value="F:efflux transmembrane transporter activity"/>
    <property type="evidence" value="ECO:0007669"/>
    <property type="project" value="InterPro"/>
</dbReference>
<dbReference type="Gene3D" id="1.20.1600.10">
    <property type="entry name" value="Outer membrane efflux proteins (OEP)"/>
    <property type="match status" value="1"/>
</dbReference>
<feature type="chain" id="PRO_5003557440" evidence="8">
    <location>
        <begin position="25"/>
        <end position="466"/>
    </location>
</feature>
<evidence type="ECO:0000256" key="5">
    <source>
        <dbReference type="ARBA" id="ARBA00022692"/>
    </source>
</evidence>
<name>H1Y4F8_9SPHI</name>
<evidence type="ECO:0000256" key="2">
    <source>
        <dbReference type="ARBA" id="ARBA00007613"/>
    </source>
</evidence>
<dbReference type="PANTHER" id="PTHR30026">
    <property type="entry name" value="OUTER MEMBRANE PROTEIN TOLC"/>
    <property type="match status" value="1"/>
</dbReference>
<dbReference type="Proteomes" id="UP000002774">
    <property type="component" value="Chromosome"/>
</dbReference>
<dbReference type="Pfam" id="PF02321">
    <property type="entry name" value="OEP"/>
    <property type="match status" value="1"/>
</dbReference>
<sequence>MLKKRNICLAVVLMLCGLTASSQQKVLTLKDAIQTGLNNYGTIKAKANYVSASVSNVKENRREQLPDLNISAQQDYGTINSQFGPSYGYRGLSVSSSGPTLPNQNWNAAFGSLYLANINWDFFSFGKARGKVKVAQASLNRDQADLTQEQFQHEIRVSTAYLNLLAAQQLSRAQQKNLDRAGEILKVVVLRAKNGLNAGVDSSLANAEVSSAKIALTNARDFEQTQASQLAQLLGITAQNFNLDSLFVTTIPKAIDPQSRFKPEDHPVLKFYQNRINYSDALAKYYKTFSYPTFSVFGIMQGRGSGFGSGYGVNNLNDYSSNYGAGVNPTRGNYLFGIGMIWNLTSPLRVHQQVEAQQYNSLGLKNEYDVVDQNLRNQALLAETRIENALRNYREAPVGYKAASDAFLQKSVLYKNGLTTIVDVTQALYALNRAETDRYIAYNNVWQALLYKAASNGDFGIFINEF</sequence>
<dbReference type="AlphaFoldDB" id="H1Y4F8"/>
<comment type="similarity">
    <text evidence="2">Belongs to the outer membrane factor (OMF) (TC 1.B.17) family.</text>
</comment>
<keyword evidence="7" id="KW-0998">Cell outer membrane</keyword>
<dbReference type="OrthoDB" id="654853at2"/>
<evidence type="ECO:0000313" key="9">
    <source>
        <dbReference type="EMBL" id="EHQ26742.1"/>
    </source>
</evidence>
<evidence type="ECO:0000256" key="7">
    <source>
        <dbReference type="ARBA" id="ARBA00023237"/>
    </source>
</evidence>
<dbReference type="GO" id="GO:0009279">
    <property type="term" value="C:cell outer membrane"/>
    <property type="evidence" value="ECO:0007669"/>
    <property type="project" value="UniProtKB-SubCell"/>
</dbReference>